<comment type="caution">
    <text evidence="2">The sequence shown here is derived from an EMBL/GenBank/DDBJ whole genome shotgun (WGS) entry which is preliminary data.</text>
</comment>
<name>A0AAV7JQE4_9METZ</name>
<dbReference type="EMBL" id="JAKMXF010000310">
    <property type="protein sequence ID" value="KAI6650679.1"/>
    <property type="molecule type" value="Genomic_DNA"/>
</dbReference>
<organism evidence="2 3">
    <name type="scientific">Oopsacas minuta</name>
    <dbReference type="NCBI Taxonomy" id="111878"/>
    <lineage>
        <taxon>Eukaryota</taxon>
        <taxon>Metazoa</taxon>
        <taxon>Porifera</taxon>
        <taxon>Hexactinellida</taxon>
        <taxon>Hexasterophora</taxon>
        <taxon>Lyssacinosida</taxon>
        <taxon>Leucopsacidae</taxon>
        <taxon>Oopsacas</taxon>
    </lineage>
</organism>
<evidence type="ECO:0000256" key="1">
    <source>
        <dbReference type="SAM" id="MobiDB-lite"/>
    </source>
</evidence>
<gene>
    <name evidence="2" type="ORF">LOD99_7730</name>
</gene>
<feature type="region of interest" description="Disordered" evidence="1">
    <location>
        <begin position="1"/>
        <end position="23"/>
    </location>
</feature>
<keyword evidence="3" id="KW-1185">Reference proteome</keyword>
<protein>
    <submittedName>
        <fullName evidence="2">Uncharacterized protein</fullName>
    </submittedName>
</protein>
<feature type="compositionally biased region" description="Basic and acidic residues" evidence="1">
    <location>
        <begin position="1"/>
        <end position="22"/>
    </location>
</feature>
<reference evidence="2 3" key="1">
    <citation type="journal article" date="2023" name="BMC Biol.">
        <title>The compact genome of the sponge Oopsacas minuta (Hexactinellida) is lacking key metazoan core genes.</title>
        <authorList>
            <person name="Santini S."/>
            <person name="Schenkelaars Q."/>
            <person name="Jourda C."/>
            <person name="Duchesne M."/>
            <person name="Belahbib H."/>
            <person name="Rocher C."/>
            <person name="Selva M."/>
            <person name="Riesgo A."/>
            <person name="Vervoort M."/>
            <person name="Leys S.P."/>
            <person name="Kodjabachian L."/>
            <person name="Le Bivic A."/>
            <person name="Borchiellini C."/>
            <person name="Claverie J.M."/>
            <person name="Renard E."/>
        </authorList>
    </citation>
    <scope>NUCLEOTIDE SEQUENCE [LARGE SCALE GENOMIC DNA]</scope>
    <source>
        <strain evidence="2">SPO-2</strain>
    </source>
</reference>
<accession>A0AAV7JQE4</accession>
<dbReference type="Proteomes" id="UP001165289">
    <property type="component" value="Unassembled WGS sequence"/>
</dbReference>
<evidence type="ECO:0000313" key="3">
    <source>
        <dbReference type="Proteomes" id="UP001165289"/>
    </source>
</evidence>
<proteinExistence type="predicted"/>
<dbReference type="AlphaFoldDB" id="A0AAV7JQE4"/>
<sequence>MKRSSNKEESPNKSAKREKEISTRNTHKYSFKNSYREFSTSTGYQQHHAISLNTTNQLLAVYVVYRTTINIYTTDGYLVTIFKVVGDTFLSMYKSFIGLHFSDHMIVYSCVNSSSDGLIRINDYNIRHVQLLELGCIECDGNNIYLANKTYLHDTSIDILSHDVEFIRKFEAYSGYPIAIKVRGDDMIMLDAISLVRKIANKFRLIDKRLIQILEYSLSSEQLIRTIKLNTEAMPFPTYLCFDQFHNLLIGNDSSKEFAILYRGGRISYRKMNQKDPIVRFAGLEVTDKLELIRLEKYTGRIRIYKSK</sequence>
<evidence type="ECO:0000313" key="2">
    <source>
        <dbReference type="EMBL" id="KAI6650679.1"/>
    </source>
</evidence>